<keyword evidence="3" id="KW-1185">Reference proteome</keyword>
<dbReference type="Proteomes" id="UP001163046">
    <property type="component" value="Unassembled WGS sequence"/>
</dbReference>
<feature type="compositionally biased region" description="Basic and acidic residues" evidence="1">
    <location>
        <begin position="155"/>
        <end position="166"/>
    </location>
</feature>
<comment type="caution">
    <text evidence="2">The sequence shown here is derived from an EMBL/GenBank/DDBJ whole genome shotgun (WGS) entry which is preliminary data.</text>
</comment>
<gene>
    <name evidence="2" type="ORF">OS493_033862</name>
</gene>
<feature type="compositionally biased region" description="Polar residues" evidence="1">
    <location>
        <begin position="253"/>
        <end position="262"/>
    </location>
</feature>
<feature type="region of interest" description="Disordered" evidence="1">
    <location>
        <begin position="249"/>
        <end position="282"/>
    </location>
</feature>
<accession>A0A9X0CIB4</accession>
<evidence type="ECO:0000313" key="3">
    <source>
        <dbReference type="Proteomes" id="UP001163046"/>
    </source>
</evidence>
<reference evidence="2" key="1">
    <citation type="submission" date="2023-01" db="EMBL/GenBank/DDBJ databases">
        <title>Genome assembly of the deep-sea coral Lophelia pertusa.</title>
        <authorList>
            <person name="Herrera S."/>
            <person name="Cordes E."/>
        </authorList>
    </citation>
    <scope>NUCLEOTIDE SEQUENCE</scope>
    <source>
        <strain evidence="2">USNM1676648</strain>
        <tissue evidence="2">Polyp</tissue>
    </source>
</reference>
<proteinExistence type="predicted"/>
<feature type="region of interest" description="Disordered" evidence="1">
    <location>
        <begin position="155"/>
        <end position="190"/>
    </location>
</feature>
<dbReference type="AlphaFoldDB" id="A0A9X0CIB4"/>
<name>A0A9X0CIB4_9CNID</name>
<feature type="compositionally biased region" description="Acidic residues" evidence="1">
    <location>
        <begin position="263"/>
        <end position="278"/>
    </location>
</feature>
<evidence type="ECO:0000256" key="1">
    <source>
        <dbReference type="SAM" id="MobiDB-lite"/>
    </source>
</evidence>
<dbReference type="EMBL" id="MU827347">
    <property type="protein sequence ID" value="KAJ7352801.1"/>
    <property type="molecule type" value="Genomic_DNA"/>
</dbReference>
<protein>
    <submittedName>
        <fullName evidence="2">Uncharacterized protein</fullName>
    </submittedName>
</protein>
<evidence type="ECO:0000313" key="2">
    <source>
        <dbReference type="EMBL" id="KAJ7352801.1"/>
    </source>
</evidence>
<sequence>MEVILSLLGKLSQTSTIDRMDHHGVQARLSNLRTAEVVALRKGDAEAAKRAPLDKRTVHVFTVKVLGEQRGVMIKRMKNGAIAKMKNQVKKAKMGIGEKAKMKNQVKKVKTENLVKKVKMIMLLTVGRRKNAPYPLAIAKLSIFQGTCEIGHGWSKEHSRNSDLQDSRCLGNRRQRKVRPESERKGKTPFRKRKLCPIRGCSTTTDRLPKHLQKTHKLKRDDPRYKKALPLAKVISAKPHVFLKMKKERRQTLGVSHASSMSQDEEVDRDPDDAEDDPPLQINMDELAHEEVHQIKPTRKLTSLTGVQRMTSLQMQP</sequence>
<organism evidence="2 3">
    <name type="scientific">Desmophyllum pertusum</name>
    <dbReference type="NCBI Taxonomy" id="174260"/>
    <lineage>
        <taxon>Eukaryota</taxon>
        <taxon>Metazoa</taxon>
        <taxon>Cnidaria</taxon>
        <taxon>Anthozoa</taxon>
        <taxon>Hexacorallia</taxon>
        <taxon>Scleractinia</taxon>
        <taxon>Caryophylliina</taxon>
        <taxon>Caryophylliidae</taxon>
        <taxon>Desmophyllum</taxon>
    </lineage>
</organism>